<dbReference type="EMBL" id="GFPF01009512">
    <property type="protein sequence ID" value="MAA20658.1"/>
    <property type="molecule type" value="Transcribed_RNA"/>
</dbReference>
<evidence type="ECO:0000259" key="11">
    <source>
        <dbReference type="Pfam" id="PF04083"/>
    </source>
</evidence>
<evidence type="ECO:0000256" key="8">
    <source>
        <dbReference type="PIRSR" id="PIRSR000862-1"/>
    </source>
</evidence>
<protein>
    <recommendedName>
        <fullName evidence="7">Lipase</fullName>
    </recommendedName>
</protein>
<evidence type="ECO:0000256" key="5">
    <source>
        <dbReference type="ARBA" id="ARBA00023098"/>
    </source>
</evidence>
<dbReference type="GO" id="GO:0016042">
    <property type="term" value="P:lipid catabolic process"/>
    <property type="evidence" value="ECO:0007669"/>
    <property type="project" value="UniProtKB-KW"/>
</dbReference>
<evidence type="ECO:0000256" key="4">
    <source>
        <dbReference type="ARBA" id="ARBA00022963"/>
    </source>
</evidence>
<dbReference type="PIRSF" id="PIRSF000862">
    <property type="entry name" value="Steryl_ester_lip"/>
    <property type="match status" value="1"/>
</dbReference>
<feature type="domain" description="Partial AB-hydrolase lipase" evidence="11">
    <location>
        <begin position="35"/>
        <end position="97"/>
    </location>
</feature>
<keyword evidence="4 7" id="KW-0442">Lipid degradation</keyword>
<evidence type="ECO:0000256" key="1">
    <source>
        <dbReference type="ARBA" id="ARBA00010701"/>
    </source>
</evidence>
<dbReference type="Gene3D" id="3.40.50.1820">
    <property type="entry name" value="alpha/beta hydrolase"/>
    <property type="match status" value="1"/>
</dbReference>
<name>A0A224YSS1_9ACAR</name>
<evidence type="ECO:0000256" key="6">
    <source>
        <dbReference type="ARBA" id="ARBA00023180"/>
    </source>
</evidence>
<keyword evidence="5" id="KW-0443">Lipid metabolism</keyword>
<dbReference type="InterPro" id="IPR000073">
    <property type="entry name" value="AB_hydrolase_1"/>
</dbReference>
<evidence type="ECO:0000313" key="12">
    <source>
        <dbReference type="EMBL" id="MAA20658.1"/>
    </source>
</evidence>
<evidence type="ECO:0000259" key="10">
    <source>
        <dbReference type="Pfam" id="PF00561"/>
    </source>
</evidence>
<dbReference type="InterPro" id="IPR006693">
    <property type="entry name" value="AB_hydrolase_lipase"/>
</dbReference>
<feature type="domain" description="AB hydrolase-1" evidence="10">
    <location>
        <begin position="103"/>
        <end position="193"/>
    </location>
</feature>
<evidence type="ECO:0000256" key="3">
    <source>
        <dbReference type="ARBA" id="ARBA00022801"/>
    </source>
</evidence>
<feature type="active site" description="Charge relay system" evidence="8">
    <location>
        <position position="345"/>
    </location>
</feature>
<sequence>MQKHMLALTFLWLAWAHLGQSTILKPKVKDSEKNVSQLITSFGYPVQEFTVTTEDSYLIMIQRIPHGRRPTPEPLYRKPVAFLMTGLLCSSADFVVNMPDQSLGYILADHGFDVWLGNVRGNCYSKHLRLKRWQKRFWEFSFDEMIKYDLPAQIDMVLHETKQKSLLYLGWSQGSLIMFGLLSTQPRYNEKVRLFNAMAPVAFLGHMKSQIKHITPIGGLLKAIAQMALNGAFMAKTTIISSKLGKKLCARYRQSAICTKAFNFFNGGFPIEMNVTRFPVYMSNNPAGSSARNMFHFAQIIRTNHFQHFDWGPIKNKRIYGQAEPPQYDITKITAPVALYWSDGDVLACEQDVRHIERLLPNLVLSYKVPVHGFTHVDFAWSILAKKHVYKKIVQMMMKYSGMERLVADYPLSSQGGHNF</sequence>
<reference evidence="12" key="1">
    <citation type="journal article" date="2017" name="Parasit. Vectors">
        <title>Sialotranscriptomics of Rhipicephalus zambeziensis reveals intricate expression profiles of secretory proteins and suggests tight temporal transcriptional regulation during blood-feeding.</title>
        <authorList>
            <person name="de Castro M.H."/>
            <person name="de Klerk D."/>
            <person name="Pienaar R."/>
            <person name="Rees D.J.G."/>
            <person name="Mans B.J."/>
        </authorList>
    </citation>
    <scope>NUCLEOTIDE SEQUENCE</scope>
    <source>
        <tissue evidence="12">Salivary glands</tissue>
    </source>
</reference>
<dbReference type="InterPro" id="IPR025483">
    <property type="entry name" value="Lipase_euk"/>
</dbReference>
<evidence type="ECO:0000256" key="2">
    <source>
        <dbReference type="ARBA" id="ARBA00022729"/>
    </source>
</evidence>
<evidence type="ECO:0000256" key="7">
    <source>
        <dbReference type="PIRNR" id="PIRNR000862"/>
    </source>
</evidence>
<dbReference type="Pfam" id="PF04083">
    <property type="entry name" value="Abhydro_lipase"/>
    <property type="match status" value="1"/>
</dbReference>
<feature type="active site" description="Charge relay system" evidence="8">
    <location>
        <position position="376"/>
    </location>
</feature>
<keyword evidence="3 7" id="KW-0378">Hydrolase</keyword>
<dbReference type="AlphaFoldDB" id="A0A224YSS1"/>
<dbReference type="InterPro" id="IPR029058">
    <property type="entry name" value="AB_hydrolase_fold"/>
</dbReference>
<accession>A0A224YSS1</accession>
<proteinExistence type="inferred from homology"/>
<dbReference type="Pfam" id="PF00561">
    <property type="entry name" value="Abhydrolase_1"/>
    <property type="match status" value="1"/>
</dbReference>
<keyword evidence="2 9" id="KW-0732">Signal</keyword>
<dbReference type="SUPFAM" id="SSF53474">
    <property type="entry name" value="alpha/beta-Hydrolases"/>
    <property type="match status" value="1"/>
</dbReference>
<feature type="chain" id="PRO_5012149418" description="Lipase" evidence="9">
    <location>
        <begin position="22"/>
        <end position="420"/>
    </location>
</feature>
<comment type="similarity">
    <text evidence="1 7">Belongs to the AB hydrolase superfamily. Lipase family.</text>
</comment>
<evidence type="ECO:0000256" key="9">
    <source>
        <dbReference type="SAM" id="SignalP"/>
    </source>
</evidence>
<dbReference type="FunFam" id="3.40.50.1820:FF:000057">
    <property type="entry name" value="Lipase"/>
    <property type="match status" value="1"/>
</dbReference>
<dbReference type="GO" id="GO:0016788">
    <property type="term" value="F:hydrolase activity, acting on ester bonds"/>
    <property type="evidence" value="ECO:0007669"/>
    <property type="project" value="InterPro"/>
</dbReference>
<feature type="signal peptide" evidence="9">
    <location>
        <begin position="1"/>
        <end position="21"/>
    </location>
</feature>
<dbReference type="PANTHER" id="PTHR11005">
    <property type="entry name" value="LYSOSOMAL ACID LIPASE-RELATED"/>
    <property type="match status" value="1"/>
</dbReference>
<keyword evidence="6" id="KW-0325">Glycoprotein</keyword>
<feature type="active site" description="Nucleophile" evidence="8">
    <location>
        <position position="172"/>
    </location>
</feature>
<organism evidence="12">
    <name type="scientific">Rhipicephalus zambeziensis</name>
    <dbReference type="NCBI Taxonomy" id="60191"/>
    <lineage>
        <taxon>Eukaryota</taxon>
        <taxon>Metazoa</taxon>
        <taxon>Ecdysozoa</taxon>
        <taxon>Arthropoda</taxon>
        <taxon>Chelicerata</taxon>
        <taxon>Arachnida</taxon>
        <taxon>Acari</taxon>
        <taxon>Parasitiformes</taxon>
        <taxon>Ixodida</taxon>
        <taxon>Ixodoidea</taxon>
        <taxon>Ixodidae</taxon>
        <taxon>Rhipicephalinae</taxon>
        <taxon>Rhipicephalus</taxon>
        <taxon>Rhipicephalus</taxon>
    </lineage>
</organism>